<dbReference type="EMBL" id="VVIM01000002">
    <property type="protein sequence ID" value="KAB0802814.1"/>
    <property type="molecule type" value="Genomic_DNA"/>
</dbReference>
<gene>
    <name evidence="7" type="ORF">PPYR_05000</name>
</gene>
<proteinExistence type="predicted"/>
<sequence>MSTISVRILIFALFLSEQFQLFSSEELCSFSKSKLKCMCRYQAQPNTPFPVHSADCTRMSLTEFPKDTHLPSVEDLDLSRNLISTLDHDHNNFESVLLRFLNLSFNKIAYLFQDFFINTPNLSVLDLSHNEIVYLSNANVFRGLGNLTVLKLSFNKLSTLPEDVFRPLKNLEELDLRFNYLGVTLMQHSSFFQLSMGFPRNISKLNLDGVGISKLPNGYFDEGSHLKYLSLSDNPLTEIPLVSSIVEHLDLSGTHITTVSGKHLPYQSLKVLKLNRLKRLEEIEHYAFLNLKSLEELHLSDSKRLRSLPNLAFGILSNDTEVTLKRMHISRTGIRTLNSTYLHLFKKVKFVDLQHNPWDCKCEILWLQQLNGSLHRYDNIRCLTPRNLRTKKIMSLSDKDMPDCFNSYANVQKTLIGIFSILVALLCLLILYLLYLGPFHPPKTRGVGPGSPYQSISLEIDPCKAEDASRN</sequence>
<dbReference type="GO" id="GO:0031012">
    <property type="term" value="C:extracellular matrix"/>
    <property type="evidence" value="ECO:0007669"/>
    <property type="project" value="TreeGrafter"/>
</dbReference>
<keyword evidence="8" id="KW-1185">Reference proteome</keyword>
<keyword evidence="4" id="KW-1133">Transmembrane helix</keyword>
<evidence type="ECO:0000256" key="1">
    <source>
        <dbReference type="ARBA" id="ARBA00022614"/>
    </source>
</evidence>
<dbReference type="PANTHER" id="PTHR24373">
    <property type="entry name" value="SLIT RELATED LEUCINE-RICH REPEAT NEURONAL PROTEIN"/>
    <property type="match status" value="1"/>
</dbReference>
<reference evidence="7" key="3">
    <citation type="submission" date="2019-08" db="EMBL/GenBank/DDBJ databases">
        <authorList>
            <consortium name="Photinus pyralis genome working group"/>
            <person name="Fallon T.R."/>
            <person name="Sander Lower S.E."/>
            <person name="Weng J.-K."/>
        </authorList>
    </citation>
    <scope>NUCLEOTIDE SEQUENCE</scope>
    <source>
        <strain evidence="7">1611_PpyrPB1</strain>
        <tissue evidence="7">Whole body</tissue>
    </source>
</reference>
<evidence type="ECO:0000313" key="6">
    <source>
        <dbReference type="EMBL" id="JAV62502.1"/>
    </source>
</evidence>
<dbReference type="InterPro" id="IPR003591">
    <property type="entry name" value="Leu-rich_rpt_typical-subtyp"/>
</dbReference>
<evidence type="ECO:0008006" key="9">
    <source>
        <dbReference type="Google" id="ProtNLM"/>
    </source>
</evidence>
<feature type="transmembrane region" description="Helical" evidence="4">
    <location>
        <begin position="415"/>
        <end position="435"/>
    </location>
</feature>
<feature type="signal peptide" evidence="5">
    <location>
        <begin position="1"/>
        <end position="24"/>
    </location>
</feature>
<evidence type="ECO:0000313" key="8">
    <source>
        <dbReference type="Proteomes" id="UP000327044"/>
    </source>
</evidence>
<dbReference type="OrthoDB" id="1687175at2759"/>
<dbReference type="InterPro" id="IPR050328">
    <property type="entry name" value="Dev_Immune_Receptor"/>
</dbReference>
<dbReference type="EMBL" id="GEZM01079177">
    <property type="protein sequence ID" value="JAV62502.1"/>
    <property type="molecule type" value="Transcribed_RNA"/>
</dbReference>
<keyword evidence="2 5" id="KW-0732">Signal</keyword>
<keyword evidence="1" id="KW-0433">Leucine-rich repeat</keyword>
<feature type="chain" id="PRO_5036029780" description="LRRCT domain-containing protein" evidence="5">
    <location>
        <begin position="25"/>
        <end position="471"/>
    </location>
</feature>
<evidence type="ECO:0000256" key="2">
    <source>
        <dbReference type="ARBA" id="ARBA00022729"/>
    </source>
</evidence>
<organism evidence="6">
    <name type="scientific">Photinus pyralis</name>
    <name type="common">Common eastern firefly</name>
    <name type="synonym">Lampyris pyralis</name>
    <dbReference type="NCBI Taxonomy" id="7054"/>
    <lineage>
        <taxon>Eukaryota</taxon>
        <taxon>Metazoa</taxon>
        <taxon>Ecdysozoa</taxon>
        <taxon>Arthropoda</taxon>
        <taxon>Hexapoda</taxon>
        <taxon>Insecta</taxon>
        <taxon>Pterygota</taxon>
        <taxon>Neoptera</taxon>
        <taxon>Endopterygota</taxon>
        <taxon>Coleoptera</taxon>
        <taxon>Polyphaga</taxon>
        <taxon>Elateriformia</taxon>
        <taxon>Elateroidea</taxon>
        <taxon>Lampyridae</taxon>
        <taxon>Lampyrinae</taxon>
        <taxon>Photinus</taxon>
    </lineage>
</organism>
<dbReference type="FunCoup" id="A0A1Y1KM74">
    <property type="interactions" value="1"/>
</dbReference>
<dbReference type="GO" id="GO:0005615">
    <property type="term" value="C:extracellular space"/>
    <property type="evidence" value="ECO:0007669"/>
    <property type="project" value="TreeGrafter"/>
</dbReference>
<dbReference type="InterPro" id="IPR001611">
    <property type="entry name" value="Leu-rich_rpt"/>
</dbReference>
<dbReference type="AlphaFoldDB" id="A0A1Y1KM74"/>
<dbReference type="Pfam" id="PF13855">
    <property type="entry name" value="LRR_8"/>
    <property type="match status" value="2"/>
</dbReference>
<dbReference type="SMART" id="SM00369">
    <property type="entry name" value="LRR_TYP"/>
    <property type="match status" value="6"/>
</dbReference>
<dbReference type="FunFam" id="3.80.10.10:FF:001164">
    <property type="entry name" value="GH01279p"/>
    <property type="match status" value="1"/>
</dbReference>
<protein>
    <recommendedName>
        <fullName evidence="9">LRRCT domain-containing protein</fullName>
    </recommendedName>
</protein>
<dbReference type="Proteomes" id="UP000327044">
    <property type="component" value="Unassembled WGS sequence"/>
</dbReference>
<dbReference type="InterPro" id="IPR026906">
    <property type="entry name" value="LRR_5"/>
</dbReference>
<evidence type="ECO:0000256" key="4">
    <source>
        <dbReference type="SAM" id="Phobius"/>
    </source>
</evidence>
<keyword evidence="3" id="KW-0677">Repeat</keyword>
<dbReference type="Gene3D" id="3.80.10.10">
    <property type="entry name" value="Ribonuclease Inhibitor"/>
    <property type="match status" value="2"/>
</dbReference>
<dbReference type="PANTHER" id="PTHR24373:SF370">
    <property type="entry name" value="FISH-LIPS, ISOFORM E"/>
    <property type="match status" value="1"/>
</dbReference>
<keyword evidence="4" id="KW-0812">Transmembrane</keyword>
<accession>A0A1Y1KM74</accession>
<name>A0A1Y1KM74_PHOPY</name>
<evidence type="ECO:0000256" key="3">
    <source>
        <dbReference type="ARBA" id="ARBA00022737"/>
    </source>
</evidence>
<dbReference type="SUPFAM" id="SSF52058">
    <property type="entry name" value="L domain-like"/>
    <property type="match status" value="1"/>
</dbReference>
<dbReference type="InParanoid" id="A0A1Y1KM74"/>
<keyword evidence="4" id="KW-0472">Membrane</keyword>
<dbReference type="InterPro" id="IPR032675">
    <property type="entry name" value="LRR_dom_sf"/>
</dbReference>
<reference evidence="7 8" key="2">
    <citation type="journal article" date="2018" name="Elife">
        <title>Firefly genomes illuminate parallel origins of bioluminescence in beetles.</title>
        <authorList>
            <person name="Fallon T.R."/>
            <person name="Lower S.E."/>
            <person name="Chang C.H."/>
            <person name="Bessho-Uehara M."/>
            <person name="Martin G.J."/>
            <person name="Bewick A.J."/>
            <person name="Behringer M."/>
            <person name="Debat H.J."/>
            <person name="Wong I."/>
            <person name="Day J.C."/>
            <person name="Suvorov A."/>
            <person name="Silva C.J."/>
            <person name="Stanger-Hall K.F."/>
            <person name="Hall D.W."/>
            <person name="Schmitz R.J."/>
            <person name="Nelson D.R."/>
            <person name="Lewis S.M."/>
            <person name="Shigenobu S."/>
            <person name="Bybee S.M."/>
            <person name="Larracuente A.M."/>
            <person name="Oba Y."/>
            <person name="Weng J.K."/>
        </authorList>
    </citation>
    <scope>NUCLEOTIDE SEQUENCE [LARGE SCALE GENOMIC DNA]</scope>
    <source>
        <strain evidence="7">1611_PpyrPB1</strain>
        <tissue evidence="7">Whole body</tissue>
    </source>
</reference>
<reference evidence="6" key="1">
    <citation type="journal article" date="2016" name="Sci. Rep.">
        <title>Molecular characterization of firefly nuptial gifts: a multi-omics approach sheds light on postcopulatory sexual selection.</title>
        <authorList>
            <person name="Al-Wathiqui N."/>
            <person name="Fallon T.R."/>
            <person name="South A."/>
            <person name="Weng J.K."/>
            <person name="Lewis S.M."/>
        </authorList>
    </citation>
    <scope>NUCLEOTIDE SEQUENCE</scope>
</reference>
<evidence type="ECO:0000313" key="7">
    <source>
        <dbReference type="EMBL" id="KAB0802814.1"/>
    </source>
</evidence>
<dbReference type="Pfam" id="PF13306">
    <property type="entry name" value="LRR_5"/>
    <property type="match status" value="1"/>
</dbReference>
<dbReference type="PROSITE" id="PS51450">
    <property type="entry name" value="LRR"/>
    <property type="match status" value="3"/>
</dbReference>
<evidence type="ECO:0000256" key="5">
    <source>
        <dbReference type="SAM" id="SignalP"/>
    </source>
</evidence>